<name>A0A0C1C4E1_ASPUT</name>
<evidence type="ECO:0000313" key="12">
    <source>
        <dbReference type="EMBL" id="KIA75995.1"/>
    </source>
</evidence>
<reference evidence="12 13" key="1">
    <citation type="submission" date="2014-11" db="EMBL/GenBank/DDBJ databases">
        <title>Genomics derived discovery of secondary metabolites biosynthetic gene clusters in Aspergillus ustus.</title>
        <authorList>
            <person name="Pi B."/>
            <person name="Dai F."/>
            <person name="Song X."/>
            <person name="Zhu C."/>
            <person name="Li H."/>
            <person name="Yu D."/>
        </authorList>
    </citation>
    <scope>NUCLEOTIDE SEQUENCE [LARGE SCALE GENOMIC DNA]</scope>
    <source>
        <strain evidence="12 13">3.3904</strain>
    </source>
</reference>
<keyword evidence="13" id="KW-1185">Reference proteome</keyword>
<evidence type="ECO:0000256" key="8">
    <source>
        <dbReference type="ARBA" id="ARBA00023242"/>
    </source>
</evidence>
<feature type="coiled-coil region" evidence="9">
    <location>
        <begin position="1024"/>
        <end position="1051"/>
    </location>
</feature>
<keyword evidence="3" id="KW-0862">Zinc</keyword>
<dbReference type="GO" id="GO:0003677">
    <property type="term" value="F:DNA binding"/>
    <property type="evidence" value="ECO:0007669"/>
    <property type="project" value="UniProtKB-KW"/>
</dbReference>
<evidence type="ECO:0000256" key="3">
    <source>
        <dbReference type="ARBA" id="ARBA00022833"/>
    </source>
</evidence>
<dbReference type="InterPro" id="IPR001138">
    <property type="entry name" value="Zn2Cys6_DnaBD"/>
</dbReference>
<evidence type="ECO:0000256" key="10">
    <source>
        <dbReference type="SAM" id="MobiDB-lite"/>
    </source>
</evidence>
<dbReference type="Gene3D" id="4.10.240.10">
    <property type="entry name" value="Zn(2)-C6 fungal-type DNA-binding domain"/>
    <property type="match status" value="1"/>
</dbReference>
<comment type="caution">
    <text evidence="12">The sequence shown here is derived from an EMBL/GenBank/DDBJ whole genome shotgun (WGS) entry which is preliminary data.</text>
</comment>
<evidence type="ECO:0000256" key="2">
    <source>
        <dbReference type="ARBA" id="ARBA00022723"/>
    </source>
</evidence>
<dbReference type="InterPro" id="IPR008949">
    <property type="entry name" value="Isoprenoid_synthase_dom_sf"/>
</dbReference>
<evidence type="ECO:0000256" key="5">
    <source>
        <dbReference type="ARBA" id="ARBA00023015"/>
    </source>
</evidence>
<organism evidence="12 13">
    <name type="scientific">Aspergillus ustus</name>
    <dbReference type="NCBI Taxonomy" id="40382"/>
    <lineage>
        <taxon>Eukaryota</taxon>
        <taxon>Fungi</taxon>
        <taxon>Dikarya</taxon>
        <taxon>Ascomycota</taxon>
        <taxon>Pezizomycotina</taxon>
        <taxon>Eurotiomycetes</taxon>
        <taxon>Eurotiomycetidae</taxon>
        <taxon>Eurotiales</taxon>
        <taxon>Aspergillaceae</taxon>
        <taxon>Aspergillus</taxon>
        <taxon>Aspergillus subgen. Nidulantes</taxon>
    </lineage>
</organism>
<dbReference type="GO" id="GO:0043386">
    <property type="term" value="P:mycotoxin biosynthetic process"/>
    <property type="evidence" value="ECO:0007669"/>
    <property type="project" value="UniProtKB-ARBA"/>
</dbReference>
<dbReference type="GO" id="GO:0000981">
    <property type="term" value="F:DNA-binding transcription factor activity, RNA polymerase II-specific"/>
    <property type="evidence" value="ECO:0007669"/>
    <property type="project" value="InterPro"/>
</dbReference>
<dbReference type="InterPro" id="IPR000092">
    <property type="entry name" value="Polyprenyl_synt"/>
</dbReference>
<evidence type="ECO:0000256" key="4">
    <source>
        <dbReference type="ARBA" id="ARBA00022842"/>
    </source>
</evidence>
<evidence type="ECO:0000313" key="13">
    <source>
        <dbReference type="Proteomes" id="UP000053475"/>
    </source>
</evidence>
<dbReference type="Pfam" id="PF19086">
    <property type="entry name" value="Terpene_syn_C_2"/>
    <property type="match status" value="1"/>
</dbReference>
<feature type="compositionally biased region" description="Polar residues" evidence="10">
    <location>
        <begin position="732"/>
        <end position="743"/>
    </location>
</feature>
<evidence type="ECO:0000256" key="6">
    <source>
        <dbReference type="ARBA" id="ARBA00023125"/>
    </source>
</evidence>
<evidence type="ECO:0000256" key="7">
    <source>
        <dbReference type="ARBA" id="ARBA00023163"/>
    </source>
</evidence>
<dbReference type="GO" id="GO:0008270">
    <property type="term" value="F:zinc ion binding"/>
    <property type="evidence" value="ECO:0007669"/>
    <property type="project" value="InterPro"/>
</dbReference>
<dbReference type="PROSITE" id="PS00723">
    <property type="entry name" value="POLYPRENYL_SYNTHASE_1"/>
    <property type="match status" value="1"/>
</dbReference>
<dbReference type="SUPFAM" id="SSF48576">
    <property type="entry name" value="Terpenoid synthases"/>
    <property type="match status" value="2"/>
</dbReference>
<dbReference type="GO" id="GO:0008299">
    <property type="term" value="P:isoprenoid biosynthetic process"/>
    <property type="evidence" value="ECO:0007669"/>
    <property type="project" value="InterPro"/>
</dbReference>
<dbReference type="EMBL" id="JOMC01000015">
    <property type="protein sequence ID" value="KIA75995.1"/>
    <property type="molecule type" value="Genomic_DNA"/>
</dbReference>
<evidence type="ECO:0000256" key="9">
    <source>
        <dbReference type="SAM" id="Coils"/>
    </source>
</evidence>
<dbReference type="PANTHER" id="PTHR36206">
    <property type="entry name" value="ASPERCRYPTIN BIOSYNTHESIS CLUSTER-SPECIFIC TRANSCRIPTION REGULATOR ATNN-RELATED"/>
    <property type="match status" value="1"/>
</dbReference>
<feature type="region of interest" description="Disordered" evidence="10">
    <location>
        <begin position="724"/>
        <end position="743"/>
    </location>
</feature>
<keyword evidence="7" id="KW-0804">Transcription</keyword>
<keyword evidence="1" id="KW-0808">Transferase</keyword>
<feature type="region of interest" description="Disordered" evidence="10">
    <location>
        <begin position="1123"/>
        <end position="1165"/>
    </location>
</feature>
<dbReference type="SFLD" id="SFLDS00005">
    <property type="entry name" value="Isoprenoid_Synthase_Type_I"/>
    <property type="match status" value="1"/>
</dbReference>
<dbReference type="GO" id="GO:0046165">
    <property type="term" value="P:alcohol biosynthetic process"/>
    <property type="evidence" value="ECO:0007669"/>
    <property type="project" value="UniProtKB-ARBA"/>
</dbReference>
<keyword evidence="4" id="KW-0460">Magnesium</keyword>
<feature type="domain" description="Zn(2)-C6 fungal-type" evidence="11">
    <location>
        <begin position="702"/>
        <end position="732"/>
    </location>
</feature>
<evidence type="ECO:0000256" key="1">
    <source>
        <dbReference type="ARBA" id="ARBA00022679"/>
    </source>
</evidence>
<proteinExistence type="predicted"/>
<feature type="compositionally biased region" description="Low complexity" evidence="10">
    <location>
        <begin position="1140"/>
        <end position="1149"/>
    </location>
</feature>
<sequence length="1295" mass="145443">MYTLDDFRFKYSSLPDPKAERPEKYFNTLPFRIRTVEDDCGSAIERAGAEWKAITGKGAPDAVGGHARELIRYVVPECPVEAMDSLTRFIYVLLLWDDATDVLDSASHESLMLDFRVGVVSQMKLGHCQCELEMNRIYIQSLLAFVEQMTGSGSKVGDFKRGLEVFDSTARAQVPPLQTITWEEYKRHRATSIALGLVTAMVPSIPTLRLDQEALDSVSHLTEICYLIAGLSNDFYSFHKEFEEHARAGSLDAIHNGMAVLMSRYGYDESEAETIMKTEVLAAERSLMERYEEWKSSSMPKSDELRYFMALLILAVGGLSYWQSFSPRYQRANLQTTAEDRAQLVGSRYKAGLRLSIYSAPAAMPRLTNGYSEPSPQKSIKELTNKQASLITRDLLAPFEKAPAEEVVLAPWKYTQSLPGKRTVGRMVECLEAWFSLPAESAKIIAEVTTMLFNATLMLDDIQDESQLRRGKPAAHAVFGQAQTVNSATYLYVKGARRLKGVKRAEKCGEVFLDELETLALGQALELQWKYQKICPSTKQYLVMIDNKTGGFFRLILRLLETETESEPNPELMHLFTLLGRYYQIRDDYMNLASDEYTAKKGFCEDLSEGKFSFPLLHLLQHSPNPDIIRGVMFHREDKGDLSIEMKQFILAEMKEVGSLAYTMNLLEELFSAMLAALDTVEAKLGLNKKLRIFLLLLKVIRRVKCDEERPHCQRCQSTGRKCDGYNKPAQRKQQQNASNSSSELRIIQHVAMVTTATTIPTRMRMFPLVDKHSLLTEDESRSLEFFHVQTSSCFGGRAGGYLLHAAGQDVGIRLAAIALGTMHRLVMYRDGISPVYGARGGDGGMQLALQQYNAAIRRGLAQFSGREGGGGDKAESGSGSADAILALCILFFCFESLQGHYRAALRHSAAGLRILAQQHEQQQQQQHQGSDTLLPTDVIHSIFATLEGQMLEIDGQAPVLSRNGGPVLGGCGDGQLLHQQQQRLWTLEEANDRFRHIYNDLLRLLSSDPPGLDDSRKEGDERRELEKAQLAEYLSRYQQVQENLDAWALQFDYFLAHIFRRESADRASQQLVRMLHLWHCMVRMILQMGWPPSESVWDNFLGEYTTVLDLAEEIIVTYPPPEGSYSGRFHSDSPGQGFTSSTSSSSLPPKHKPSPPAPPTTHKSYARILPRPAYSSSLLSPPSHFSMSLGLLPALWTIAVHCRDSLIRYRAIDLIARSNRREGVWDSALYSRLARQIARREEAAAGIAAGAAYAPVDIPPEARVTIHGQLEEGRRARVTYIRMDVGYEEEVLSW</sequence>
<dbReference type="InterPro" id="IPR033749">
    <property type="entry name" value="Polyprenyl_synt_CS"/>
</dbReference>
<dbReference type="Pfam" id="PF00348">
    <property type="entry name" value="polyprenyl_synt"/>
    <property type="match status" value="1"/>
</dbReference>
<keyword evidence="6" id="KW-0238">DNA-binding</keyword>
<keyword evidence="8" id="KW-0539">Nucleus</keyword>
<keyword evidence="2" id="KW-0479">Metal-binding</keyword>
<dbReference type="InterPro" id="IPR052360">
    <property type="entry name" value="Transcr_Regulatory_Proteins"/>
</dbReference>
<evidence type="ECO:0000259" key="11">
    <source>
        <dbReference type="Pfam" id="PF00172"/>
    </source>
</evidence>
<dbReference type="SUPFAM" id="SSF57701">
    <property type="entry name" value="Zn2/Cys6 DNA-binding domain"/>
    <property type="match status" value="1"/>
</dbReference>
<dbReference type="Proteomes" id="UP000053475">
    <property type="component" value="Unassembled WGS sequence"/>
</dbReference>
<dbReference type="PANTHER" id="PTHR36206:SF12">
    <property type="entry name" value="ASPERCRYPTIN BIOSYNTHESIS CLUSTER-SPECIFIC TRANSCRIPTION REGULATOR ATNN-RELATED"/>
    <property type="match status" value="1"/>
</dbReference>
<keyword evidence="9" id="KW-0175">Coiled coil</keyword>
<gene>
    <name evidence="12" type="ORF">HK57_00172</name>
</gene>
<keyword evidence="5" id="KW-0805">Transcription regulation</keyword>
<protein>
    <recommendedName>
        <fullName evidence="11">Zn(2)-C6 fungal-type domain-containing protein</fullName>
    </recommendedName>
</protein>
<dbReference type="Gene3D" id="1.10.600.10">
    <property type="entry name" value="Farnesyl Diphosphate Synthase"/>
    <property type="match status" value="2"/>
</dbReference>
<dbReference type="PROSITE" id="PS00444">
    <property type="entry name" value="POLYPRENYL_SYNTHASE_2"/>
    <property type="match status" value="1"/>
</dbReference>
<dbReference type="GO" id="GO:0004659">
    <property type="term" value="F:prenyltransferase activity"/>
    <property type="evidence" value="ECO:0007669"/>
    <property type="project" value="InterPro"/>
</dbReference>
<dbReference type="InterPro" id="IPR036864">
    <property type="entry name" value="Zn2-C6_fun-type_DNA-bd_sf"/>
</dbReference>
<dbReference type="Pfam" id="PF00172">
    <property type="entry name" value="Zn_clus"/>
    <property type="match status" value="1"/>
</dbReference>
<dbReference type="CDD" id="cd00067">
    <property type="entry name" value="GAL4"/>
    <property type="match status" value="1"/>
</dbReference>
<accession>A0A0C1C4E1</accession>